<proteinExistence type="predicted"/>
<dbReference type="GO" id="GO:0048364">
    <property type="term" value="P:root development"/>
    <property type="evidence" value="ECO:0007669"/>
    <property type="project" value="InterPro"/>
</dbReference>
<protein>
    <submittedName>
        <fullName evidence="1">Uncharacterized protein</fullName>
    </submittedName>
</protein>
<dbReference type="AlphaFoldDB" id="A0A2N9I1Z7"/>
<dbReference type="GO" id="GO:0048367">
    <property type="term" value="P:shoot system development"/>
    <property type="evidence" value="ECO:0007669"/>
    <property type="project" value="InterPro"/>
</dbReference>
<dbReference type="InterPro" id="IPR004320">
    <property type="entry name" value="BPS1_pln"/>
</dbReference>
<dbReference type="EMBL" id="OIVN01004557">
    <property type="protein sequence ID" value="SPD18023.1"/>
    <property type="molecule type" value="Genomic_DNA"/>
</dbReference>
<accession>A0A2N9I1Z7</accession>
<dbReference type="PANTHER" id="PTHR33070:SF109">
    <property type="entry name" value="DOMAIN PROTEIN, PUTATIVE (DUF241)-RELATED"/>
    <property type="match status" value="1"/>
</dbReference>
<reference evidence="1" key="1">
    <citation type="submission" date="2018-02" db="EMBL/GenBank/DDBJ databases">
        <authorList>
            <person name="Cohen D.B."/>
            <person name="Kent A.D."/>
        </authorList>
    </citation>
    <scope>NUCLEOTIDE SEQUENCE</scope>
</reference>
<evidence type="ECO:0000313" key="1">
    <source>
        <dbReference type="EMBL" id="SPD18023.1"/>
    </source>
</evidence>
<dbReference type="Pfam" id="PF03087">
    <property type="entry name" value="BPS1"/>
    <property type="match status" value="1"/>
</dbReference>
<name>A0A2N9I1Z7_FAGSY</name>
<sequence length="208" mass="23367">MASKYHVRCISLPSRSHPSTLRLEEELNKLKTWEQATSTSTSTSSVLICKGLTGLDELYKCMDDFLNMTSTQQVLSQNQHEKCVEELLDGSVRLLDICGITRDTMLLIKEHVRALQSALRRRKGDSSIESNINNYISFKKKMKKDAKKLITALKQMENKWGSSSQVLGSRSPPLSSDSSAWRSLCNEHFYLPIPLDVLDSASVKAKGN</sequence>
<gene>
    <name evidence="1" type="ORF">FSB_LOCUS45905</name>
</gene>
<dbReference type="PANTHER" id="PTHR33070">
    <property type="entry name" value="OS06G0725500 PROTEIN"/>
    <property type="match status" value="1"/>
</dbReference>
<organism evidence="1">
    <name type="scientific">Fagus sylvatica</name>
    <name type="common">Beechnut</name>
    <dbReference type="NCBI Taxonomy" id="28930"/>
    <lineage>
        <taxon>Eukaryota</taxon>
        <taxon>Viridiplantae</taxon>
        <taxon>Streptophyta</taxon>
        <taxon>Embryophyta</taxon>
        <taxon>Tracheophyta</taxon>
        <taxon>Spermatophyta</taxon>
        <taxon>Magnoliopsida</taxon>
        <taxon>eudicotyledons</taxon>
        <taxon>Gunneridae</taxon>
        <taxon>Pentapetalae</taxon>
        <taxon>rosids</taxon>
        <taxon>fabids</taxon>
        <taxon>Fagales</taxon>
        <taxon>Fagaceae</taxon>
        <taxon>Fagus</taxon>
    </lineage>
</organism>